<dbReference type="InterPro" id="IPR029510">
    <property type="entry name" value="Ald_DH_CS_GLU"/>
</dbReference>
<dbReference type="HOGENOM" id="CLU_005391_1_0_1"/>
<dbReference type="InterPro" id="IPR016162">
    <property type="entry name" value="Ald_DH_N"/>
</dbReference>
<dbReference type="KEGG" id="hir:HETIRDRAFT_475643"/>
<evidence type="ECO:0000256" key="4">
    <source>
        <dbReference type="PROSITE-ProRule" id="PRU10007"/>
    </source>
</evidence>
<dbReference type="eggNOG" id="KOG2450">
    <property type="taxonomic scope" value="Eukaryota"/>
</dbReference>
<dbReference type="PANTHER" id="PTHR42986:SF1">
    <property type="entry name" value="BENZALDEHYDE DEHYDROGENASE YFMT"/>
    <property type="match status" value="1"/>
</dbReference>
<dbReference type="OrthoDB" id="310895at2759"/>
<sequence>MAQQDSVPFVHLFIDGKKRPSSTGATFAVHNPYHKTQVATSASASADDCRAAIESAHRAFPAWEAAPLAVRRDIFLRAAVIMESEEWQRKAIEALRDETASTDAWAKFNSIRADAALRNVAAMVNELKGETFPSVWGGGQAFVQRRAQGVVYSVVPWNGPIPLTIRGAAIPMICGNTVVLRPSEYSPRTQALVVDAFHEAGLPPGVLNYIPISREDSIVLTPEIIAHPFVRKITFTGSDRVGKIIAAEAARHLKPCVLELGGKAPAIVLADADIDAAARGIVYGGLFNSGQICMSTERVIIQRPADAPLIEALKKNIASLNVGAPESARLSALFNEGSAEGVVGLLEDAKAAGAELVLGDATREGTIVKPHLVLGVCPGMRLWERESFGPILSITVVDTIDEAVELANSSEYTLAASLWTNDVYNAMDVAMRVRSGATNINGPTINTESGLGNAGIGGASGYGRFDVENFTDKRLVVIHPRNRTYPMLDT</sequence>
<dbReference type="Pfam" id="PF00171">
    <property type="entry name" value="Aldedh"/>
    <property type="match status" value="1"/>
</dbReference>
<keyword evidence="8" id="KW-1185">Reference proteome</keyword>
<dbReference type="InterPro" id="IPR016161">
    <property type="entry name" value="Ald_DH/histidinol_DH"/>
</dbReference>
<evidence type="ECO:0000256" key="1">
    <source>
        <dbReference type="ARBA" id="ARBA00009986"/>
    </source>
</evidence>
<gene>
    <name evidence="7" type="ORF">HETIRDRAFT_475643</name>
</gene>
<keyword evidence="3" id="KW-0520">NAD</keyword>
<dbReference type="InterPro" id="IPR015590">
    <property type="entry name" value="Aldehyde_DH_dom"/>
</dbReference>
<keyword evidence="2 5" id="KW-0560">Oxidoreductase</keyword>
<dbReference type="InterPro" id="IPR016163">
    <property type="entry name" value="Ald_DH_C"/>
</dbReference>
<dbReference type="InParanoid" id="W4K8L7"/>
<dbReference type="PROSITE" id="PS00687">
    <property type="entry name" value="ALDEHYDE_DEHYDR_GLU"/>
    <property type="match status" value="1"/>
</dbReference>
<evidence type="ECO:0000256" key="2">
    <source>
        <dbReference type="ARBA" id="ARBA00023002"/>
    </source>
</evidence>
<dbReference type="EMBL" id="KI925458">
    <property type="protein sequence ID" value="ETW82177.1"/>
    <property type="molecule type" value="Genomic_DNA"/>
</dbReference>
<evidence type="ECO:0000313" key="8">
    <source>
        <dbReference type="Proteomes" id="UP000030671"/>
    </source>
</evidence>
<evidence type="ECO:0000256" key="3">
    <source>
        <dbReference type="ARBA" id="ARBA00023027"/>
    </source>
</evidence>
<protein>
    <recommendedName>
        <fullName evidence="6">Aldehyde dehydrogenase domain-containing protein</fullName>
    </recommendedName>
</protein>
<proteinExistence type="inferred from homology"/>
<dbReference type="SUPFAM" id="SSF53720">
    <property type="entry name" value="ALDH-like"/>
    <property type="match status" value="1"/>
</dbReference>
<dbReference type="RefSeq" id="XP_009546730.1">
    <property type="nucleotide sequence ID" value="XM_009548435.1"/>
</dbReference>
<evidence type="ECO:0000256" key="5">
    <source>
        <dbReference type="RuleBase" id="RU003345"/>
    </source>
</evidence>
<name>W4K8L7_HETIT</name>
<accession>W4K8L7</accession>
<dbReference type="Gene3D" id="3.40.309.10">
    <property type="entry name" value="Aldehyde Dehydrogenase, Chain A, domain 2"/>
    <property type="match status" value="1"/>
</dbReference>
<dbReference type="PANTHER" id="PTHR42986">
    <property type="entry name" value="BENZALDEHYDE DEHYDROGENASE YFMT"/>
    <property type="match status" value="1"/>
</dbReference>
<dbReference type="AlphaFoldDB" id="W4K8L7"/>
<reference evidence="7 8" key="1">
    <citation type="journal article" date="2012" name="New Phytol.">
        <title>Insight into trade-off between wood decay and parasitism from the genome of a fungal forest pathogen.</title>
        <authorList>
            <person name="Olson A."/>
            <person name="Aerts A."/>
            <person name="Asiegbu F."/>
            <person name="Belbahri L."/>
            <person name="Bouzid O."/>
            <person name="Broberg A."/>
            <person name="Canback B."/>
            <person name="Coutinho P.M."/>
            <person name="Cullen D."/>
            <person name="Dalman K."/>
            <person name="Deflorio G."/>
            <person name="van Diepen L.T."/>
            <person name="Dunand C."/>
            <person name="Duplessis S."/>
            <person name="Durling M."/>
            <person name="Gonthier P."/>
            <person name="Grimwood J."/>
            <person name="Fossdal C.G."/>
            <person name="Hansson D."/>
            <person name="Henrissat B."/>
            <person name="Hietala A."/>
            <person name="Himmelstrand K."/>
            <person name="Hoffmeister D."/>
            <person name="Hogberg N."/>
            <person name="James T.Y."/>
            <person name="Karlsson M."/>
            <person name="Kohler A."/>
            <person name="Kues U."/>
            <person name="Lee Y.H."/>
            <person name="Lin Y.C."/>
            <person name="Lind M."/>
            <person name="Lindquist E."/>
            <person name="Lombard V."/>
            <person name="Lucas S."/>
            <person name="Lunden K."/>
            <person name="Morin E."/>
            <person name="Murat C."/>
            <person name="Park J."/>
            <person name="Raffaello T."/>
            <person name="Rouze P."/>
            <person name="Salamov A."/>
            <person name="Schmutz J."/>
            <person name="Solheim H."/>
            <person name="Stahlberg J."/>
            <person name="Velez H."/>
            <person name="de Vries R.P."/>
            <person name="Wiebenga A."/>
            <person name="Woodward S."/>
            <person name="Yakovlev I."/>
            <person name="Garbelotto M."/>
            <person name="Martin F."/>
            <person name="Grigoriev I.V."/>
            <person name="Stenlid J."/>
        </authorList>
    </citation>
    <scope>NUCLEOTIDE SEQUENCE [LARGE SCALE GENOMIC DNA]</scope>
    <source>
        <strain evidence="7 8">TC 32-1</strain>
    </source>
</reference>
<feature type="active site" evidence="4">
    <location>
        <position position="259"/>
    </location>
</feature>
<evidence type="ECO:0000259" key="6">
    <source>
        <dbReference type="Pfam" id="PF00171"/>
    </source>
</evidence>
<dbReference type="Gene3D" id="3.40.605.10">
    <property type="entry name" value="Aldehyde Dehydrogenase, Chain A, domain 1"/>
    <property type="match status" value="1"/>
</dbReference>
<dbReference type="GO" id="GO:0016620">
    <property type="term" value="F:oxidoreductase activity, acting on the aldehyde or oxo group of donors, NAD or NADP as acceptor"/>
    <property type="evidence" value="ECO:0007669"/>
    <property type="project" value="InterPro"/>
</dbReference>
<evidence type="ECO:0000313" key="7">
    <source>
        <dbReference type="EMBL" id="ETW82177.1"/>
    </source>
</evidence>
<organism evidence="7 8">
    <name type="scientific">Heterobasidion irregulare (strain TC 32-1)</name>
    <dbReference type="NCBI Taxonomy" id="747525"/>
    <lineage>
        <taxon>Eukaryota</taxon>
        <taxon>Fungi</taxon>
        <taxon>Dikarya</taxon>
        <taxon>Basidiomycota</taxon>
        <taxon>Agaricomycotina</taxon>
        <taxon>Agaricomycetes</taxon>
        <taxon>Russulales</taxon>
        <taxon>Bondarzewiaceae</taxon>
        <taxon>Heterobasidion</taxon>
        <taxon>Heterobasidion annosum species complex</taxon>
    </lineage>
</organism>
<feature type="domain" description="Aldehyde dehydrogenase" evidence="6">
    <location>
        <begin position="23"/>
        <end position="471"/>
    </location>
</feature>
<comment type="similarity">
    <text evidence="1 5">Belongs to the aldehyde dehydrogenase family.</text>
</comment>
<dbReference type="GeneID" id="20677640"/>
<dbReference type="STRING" id="747525.W4K8L7"/>
<dbReference type="Proteomes" id="UP000030671">
    <property type="component" value="Unassembled WGS sequence"/>
</dbReference>